<name>A0A252F5U1_9FIRM</name>
<feature type="domain" description="CRISPR type III-associated protein" evidence="2">
    <location>
        <begin position="30"/>
        <end position="180"/>
    </location>
</feature>
<evidence type="ECO:0000313" key="3">
    <source>
        <dbReference type="EMBL" id="OUM21126.1"/>
    </source>
</evidence>
<reference evidence="3 4" key="1">
    <citation type="submission" date="2017-05" db="EMBL/GenBank/DDBJ databases">
        <title>Butyricicoccus porcorum sp. nov. a butyrate-producing bacterium from the swine intestinal tract.</title>
        <authorList>
            <person name="Trachsel J."/>
            <person name="Humphrey S."/>
            <person name="Allen H.K."/>
        </authorList>
    </citation>
    <scope>NUCLEOTIDE SEQUENCE [LARGE SCALE GENOMIC DNA]</scope>
    <source>
        <strain evidence="3">BB10</strain>
    </source>
</reference>
<dbReference type="Pfam" id="PF03787">
    <property type="entry name" value="RAMPs"/>
    <property type="match status" value="1"/>
</dbReference>
<dbReference type="PANTHER" id="PTHR35579">
    <property type="entry name" value="CRISPR SYSTEM CMS ENDORIBONUCLEASE CSM3"/>
    <property type="match status" value="1"/>
</dbReference>
<sequence length="664" mass="74715">MAKGGTGMSRVCLTVQMKLSSDTIFSSGYSIPGGEDISIKRTEDGMPYLSGSTMKGLLRETTENYLVWTKSDETILHELFGKESCADSDSKRRLVFSDWTVDEQETQLPQEEWVSTRTFTALEEDVVKQGSLRLASCLNSGIVLTGTIICDSEDKKLLKDVIPFLKWVGLLRNRGFGKVETKVTESHSLISKYNIPSASLLRYRIRLKTPLSVSSLTGNTRNENYLDTRNYISGTAVRGMVISQLALTEPEWFEKNKSILLTDGTRFLGAYPVVSETAAVPTPMGFYEDKKQEHFYTVLHHDVEPGHKRAKIGAFCIQKDSILTGISPKMDSFMRIQRGNQEKEQKVFTSRVLCADSDWEGYIQLDDPDLAAYITKAFTNTIHLGASHYAGHGLCEVLALEAIEQPNWGMATYSDADIIPETIYMLLLSPAAMQKDGVTVGLDESKLSDLLGVEKVEITKCSTSVTEINTFNRTWRCYAPSEVMYEKGSLFQLHCTPAPDAGTLKLLEKTGLGIRRAEGFGQVLFLKDFDQIKNYEKPESNAEIHDFPEAKTQRQKRCQRLLETEFPLGSDNYQLSNSQIGSIQEWVQTAIADGGKTEKLDEFFRHNIEDRSPEYAKRFEAIRNEIDNIMKDASIAELLPNDTPTERLMLISEWIDLSRKEEKA</sequence>
<dbReference type="InterPro" id="IPR052216">
    <property type="entry name" value="CRISPR_Csm3_endoribonuclease"/>
</dbReference>
<dbReference type="CDD" id="cd09726">
    <property type="entry name" value="RAMP_I_III"/>
    <property type="match status" value="1"/>
</dbReference>
<protein>
    <recommendedName>
        <fullName evidence="2">CRISPR type III-associated protein domain-containing protein</fullName>
    </recommendedName>
</protein>
<gene>
    <name evidence="3" type="ORF">CBW42_03575</name>
</gene>
<keyword evidence="4" id="KW-1185">Reference proteome</keyword>
<dbReference type="AlphaFoldDB" id="A0A252F5U1"/>
<accession>A0A252F5U1</accession>
<dbReference type="GO" id="GO:0051607">
    <property type="term" value="P:defense response to virus"/>
    <property type="evidence" value="ECO:0007669"/>
    <property type="project" value="UniProtKB-KW"/>
</dbReference>
<proteinExistence type="predicted"/>
<keyword evidence="1" id="KW-0051">Antiviral defense</keyword>
<dbReference type="OrthoDB" id="482771at2"/>
<dbReference type="InterPro" id="IPR005537">
    <property type="entry name" value="RAMP_III_fam"/>
</dbReference>
<organism evidence="3 4">
    <name type="scientific">Butyricicoccus porcorum</name>
    <dbReference type="NCBI Taxonomy" id="1945634"/>
    <lineage>
        <taxon>Bacteria</taxon>
        <taxon>Bacillati</taxon>
        <taxon>Bacillota</taxon>
        <taxon>Clostridia</taxon>
        <taxon>Eubacteriales</taxon>
        <taxon>Butyricicoccaceae</taxon>
        <taxon>Butyricicoccus</taxon>
    </lineage>
</organism>
<comment type="caution">
    <text evidence="3">The sequence shown here is derived from an EMBL/GenBank/DDBJ whole genome shotgun (WGS) entry which is preliminary data.</text>
</comment>
<dbReference type="PANTHER" id="PTHR35579:SF3">
    <property type="entry name" value="CRISPR SYSTEM CMS ENDORIBONUCLEASE CSM3"/>
    <property type="match status" value="1"/>
</dbReference>
<dbReference type="EMBL" id="NHOC01000003">
    <property type="protein sequence ID" value="OUM21126.1"/>
    <property type="molecule type" value="Genomic_DNA"/>
</dbReference>
<evidence type="ECO:0000313" key="4">
    <source>
        <dbReference type="Proteomes" id="UP000194903"/>
    </source>
</evidence>
<dbReference type="Proteomes" id="UP000194903">
    <property type="component" value="Unassembled WGS sequence"/>
</dbReference>
<evidence type="ECO:0000256" key="1">
    <source>
        <dbReference type="ARBA" id="ARBA00023118"/>
    </source>
</evidence>
<evidence type="ECO:0000259" key="2">
    <source>
        <dbReference type="Pfam" id="PF03787"/>
    </source>
</evidence>